<evidence type="ECO:0000256" key="6">
    <source>
        <dbReference type="ARBA" id="ARBA00022960"/>
    </source>
</evidence>
<dbReference type="EMBL" id="QRDY01000011">
    <property type="protein sequence ID" value="RED57209.1"/>
    <property type="molecule type" value="Genomic_DNA"/>
</dbReference>
<dbReference type="InterPro" id="IPR005311">
    <property type="entry name" value="PBP_dimer"/>
</dbReference>
<evidence type="ECO:0000256" key="3">
    <source>
        <dbReference type="ARBA" id="ARBA00007171"/>
    </source>
</evidence>
<dbReference type="Pfam" id="PF00905">
    <property type="entry name" value="Transpeptidase"/>
    <property type="match status" value="1"/>
</dbReference>
<evidence type="ECO:0000256" key="1">
    <source>
        <dbReference type="ARBA" id="ARBA00004167"/>
    </source>
</evidence>
<evidence type="ECO:0000256" key="5">
    <source>
        <dbReference type="ARBA" id="ARBA00022692"/>
    </source>
</evidence>
<feature type="domain" description="Penicillin-binding protein transpeptidase" evidence="13">
    <location>
        <begin position="311"/>
        <end position="649"/>
    </location>
</feature>
<comment type="caution">
    <text evidence="15">The sequence shown here is derived from an EMBL/GenBank/DDBJ whole genome shotgun (WGS) entry which is preliminary data.</text>
</comment>
<dbReference type="PANTHER" id="PTHR30627:SF2">
    <property type="entry name" value="PEPTIDOGLYCAN D,D-TRANSPEPTIDASE MRDA"/>
    <property type="match status" value="1"/>
</dbReference>
<evidence type="ECO:0000256" key="2">
    <source>
        <dbReference type="ARBA" id="ARBA00004236"/>
    </source>
</evidence>
<dbReference type="RefSeq" id="WP_115994109.1">
    <property type="nucleotide sequence ID" value="NZ_QRDY01000011.1"/>
</dbReference>
<gene>
    <name evidence="15" type="ORF">DFP95_111123</name>
</gene>
<dbReference type="InterPro" id="IPR036138">
    <property type="entry name" value="PBP_dimer_sf"/>
</dbReference>
<protein>
    <submittedName>
        <fullName evidence="15">Penicillin-binding protein 2</fullName>
    </submittedName>
</protein>
<evidence type="ECO:0000256" key="9">
    <source>
        <dbReference type="ARBA" id="ARBA00023136"/>
    </source>
</evidence>
<organism evidence="15 16">
    <name type="scientific">Cohnella lupini</name>
    <dbReference type="NCBI Taxonomy" id="1294267"/>
    <lineage>
        <taxon>Bacteria</taxon>
        <taxon>Bacillati</taxon>
        <taxon>Bacillota</taxon>
        <taxon>Bacilli</taxon>
        <taxon>Bacillales</taxon>
        <taxon>Paenibacillaceae</taxon>
        <taxon>Cohnella</taxon>
    </lineage>
</organism>
<dbReference type="SUPFAM" id="SSF56601">
    <property type="entry name" value="beta-lactamase/transpeptidase-like"/>
    <property type="match status" value="1"/>
</dbReference>
<dbReference type="GO" id="GO:0071555">
    <property type="term" value="P:cell wall organization"/>
    <property type="evidence" value="ECO:0007669"/>
    <property type="project" value="UniProtKB-KW"/>
</dbReference>
<feature type="transmembrane region" description="Helical" evidence="12">
    <location>
        <begin position="20"/>
        <end position="44"/>
    </location>
</feature>
<evidence type="ECO:0000259" key="13">
    <source>
        <dbReference type="Pfam" id="PF00905"/>
    </source>
</evidence>
<feature type="compositionally biased region" description="Polar residues" evidence="11">
    <location>
        <begin position="666"/>
        <end position="684"/>
    </location>
</feature>
<keyword evidence="6" id="KW-0133">Cell shape</keyword>
<dbReference type="GO" id="GO:0005886">
    <property type="term" value="C:plasma membrane"/>
    <property type="evidence" value="ECO:0007669"/>
    <property type="project" value="UniProtKB-SubCell"/>
</dbReference>
<dbReference type="InterPro" id="IPR001460">
    <property type="entry name" value="PCN-bd_Tpept"/>
</dbReference>
<evidence type="ECO:0000256" key="12">
    <source>
        <dbReference type="SAM" id="Phobius"/>
    </source>
</evidence>
<evidence type="ECO:0000256" key="10">
    <source>
        <dbReference type="ARBA" id="ARBA00023316"/>
    </source>
</evidence>
<evidence type="ECO:0000256" key="11">
    <source>
        <dbReference type="SAM" id="MobiDB-lite"/>
    </source>
</evidence>
<keyword evidence="5 12" id="KW-0812">Transmembrane</keyword>
<dbReference type="InterPro" id="IPR012338">
    <property type="entry name" value="Beta-lactam/transpept-like"/>
</dbReference>
<comment type="similarity">
    <text evidence="3">Belongs to the transpeptidase family.</text>
</comment>
<evidence type="ECO:0000313" key="16">
    <source>
        <dbReference type="Proteomes" id="UP000256869"/>
    </source>
</evidence>
<comment type="subcellular location">
    <subcellularLocation>
        <location evidence="2">Cell membrane</location>
    </subcellularLocation>
    <subcellularLocation>
        <location evidence="1">Membrane</location>
        <topology evidence="1">Single-pass membrane protein</topology>
    </subcellularLocation>
</comment>
<feature type="domain" description="Penicillin-binding protein dimerisation" evidence="14">
    <location>
        <begin position="67"/>
        <end position="258"/>
    </location>
</feature>
<dbReference type="GO" id="GO:0008658">
    <property type="term" value="F:penicillin binding"/>
    <property type="evidence" value="ECO:0007669"/>
    <property type="project" value="InterPro"/>
</dbReference>
<name>A0A3D9I6Q5_9BACL</name>
<dbReference type="GO" id="GO:0009252">
    <property type="term" value="P:peptidoglycan biosynthetic process"/>
    <property type="evidence" value="ECO:0007669"/>
    <property type="project" value="UniProtKB-KW"/>
</dbReference>
<dbReference type="OrthoDB" id="9770103at2"/>
<dbReference type="Proteomes" id="UP000256869">
    <property type="component" value="Unassembled WGS sequence"/>
</dbReference>
<keyword evidence="9 12" id="KW-0472">Membrane</keyword>
<dbReference type="PANTHER" id="PTHR30627">
    <property type="entry name" value="PEPTIDOGLYCAN D,D-TRANSPEPTIDASE"/>
    <property type="match status" value="1"/>
</dbReference>
<proteinExistence type="inferred from homology"/>
<evidence type="ECO:0000256" key="7">
    <source>
        <dbReference type="ARBA" id="ARBA00022984"/>
    </source>
</evidence>
<evidence type="ECO:0000313" key="15">
    <source>
        <dbReference type="EMBL" id="RED57209.1"/>
    </source>
</evidence>
<dbReference type="Gene3D" id="3.90.1310.10">
    <property type="entry name" value="Penicillin-binding protein 2a (Domain 2)"/>
    <property type="match status" value="1"/>
</dbReference>
<dbReference type="Gene3D" id="3.40.710.10">
    <property type="entry name" value="DD-peptidase/beta-lactamase superfamily"/>
    <property type="match status" value="1"/>
</dbReference>
<dbReference type="AlphaFoldDB" id="A0A3D9I6Q5"/>
<sequence>MSGNLTEEAQKREIRNRRHFSFRLNVFFFITFFVFSTLIVRLAYLQFVEGDSLRAKEHANGTRPVSVPPIRGNIYDSEHVALAYSMSTQSLYYTFDNKMSEDEGKALAQRLVDVFNELGEKTEKPLTAKEVFTYMDFKGKVNFSYQPRRIKSGLTKEEIAYFSEHRQQFPGLDVVEESIRQYNPEKVAVQLVGYMKKMSGATSLDKYKDINADQPDKTLEYLKSEEVGFDGLEYMFQDELRGRNGVKEYPVNNQSEIIGPMKLTKPVKGDNIILTINKDVQLATQRAITEHLAKIRSSSNEQERAPNAKTGYAVAMEVKTGKIVAMASMPDYDPDVWQGGISPEELENINYYMSNGAIRDVQPPYKDDKERMKHPSSLVNLGSTQKPLTILLGLNEKLITTNSTFDDPGYFAFGGKGHETRVRNAGSKANGTLTPTTAIAKSSNAFMAGMVGNKLYLRDGDKGVDIWDSYMKQFGLGVTTGSGLPHESSGSINYYKEIKNGSSQSALVYASFGQQARYSALQLAQYASTLANRGKRMKPQFVDRIEDTDGKLVQPFQSEILNTVSFPKAYWETIESGMAQVSVQGFEGFGYDFRRKTGTSEQDVGGGRVENAVFIAYAPAKNPTLAVAVVVPEGGYGGWGAAPIARKIFDAYDAKFGLDGTPHAPANNQNATNGAVNDQANANVPVNGDVGGQTVNEE</sequence>
<feature type="region of interest" description="Disordered" evidence="11">
    <location>
        <begin position="663"/>
        <end position="698"/>
    </location>
</feature>
<evidence type="ECO:0000256" key="4">
    <source>
        <dbReference type="ARBA" id="ARBA00022475"/>
    </source>
</evidence>
<keyword evidence="10" id="KW-0961">Cell wall biogenesis/degradation</keyword>
<dbReference type="SUPFAM" id="SSF56519">
    <property type="entry name" value="Penicillin binding protein dimerisation domain"/>
    <property type="match status" value="1"/>
</dbReference>
<evidence type="ECO:0000259" key="14">
    <source>
        <dbReference type="Pfam" id="PF03717"/>
    </source>
</evidence>
<dbReference type="InterPro" id="IPR050515">
    <property type="entry name" value="Beta-lactam/transpept"/>
</dbReference>
<dbReference type="GO" id="GO:0071972">
    <property type="term" value="F:peptidoglycan L,D-transpeptidase activity"/>
    <property type="evidence" value="ECO:0007669"/>
    <property type="project" value="TreeGrafter"/>
</dbReference>
<keyword evidence="8 12" id="KW-1133">Transmembrane helix</keyword>
<evidence type="ECO:0000256" key="8">
    <source>
        <dbReference type="ARBA" id="ARBA00022989"/>
    </source>
</evidence>
<reference evidence="15 16" key="1">
    <citation type="submission" date="2018-07" db="EMBL/GenBank/DDBJ databases">
        <title>Genomic Encyclopedia of Type Strains, Phase III (KMG-III): the genomes of soil and plant-associated and newly described type strains.</title>
        <authorList>
            <person name="Whitman W."/>
        </authorList>
    </citation>
    <scope>NUCLEOTIDE SEQUENCE [LARGE SCALE GENOMIC DNA]</scope>
    <source>
        <strain evidence="15 16">CECT 8236</strain>
    </source>
</reference>
<keyword evidence="4" id="KW-1003">Cell membrane</keyword>
<accession>A0A3D9I6Q5</accession>
<keyword evidence="7" id="KW-0573">Peptidoglycan synthesis</keyword>
<keyword evidence="16" id="KW-1185">Reference proteome</keyword>
<dbReference type="GO" id="GO:0008360">
    <property type="term" value="P:regulation of cell shape"/>
    <property type="evidence" value="ECO:0007669"/>
    <property type="project" value="UniProtKB-KW"/>
</dbReference>
<dbReference type="Pfam" id="PF03717">
    <property type="entry name" value="PBP_dimer"/>
    <property type="match status" value="1"/>
</dbReference>